<protein>
    <submittedName>
        <fullName evidence="1">Uncharacterized protein</fullName>
    </submittedName>
</protein>
<dbReference type="Proteomes" id="UP000248857">
    <property type="component" value="Unassembled WGS sequence"/>
</dbReference>
<dbReference type="OrthoDB" id="574498at2"/>
<proteinExistence type="predicted"/>
<evidence type="ECO:0000313" key="1">
    <source>
        <dbReference type="EMBL" id="PZD72510.1"/>
    </source>
</evidence>
<reference evidence="1 2" key="1">
    <citation type="journal article" date="2018" name="Sci. Rep.">
        <title>A novel species of the marine cyanobacterium Acaryochloris with a unique pigment content and lifestyle.</title>
        <authorList>
            <person name="Partensky F."/>
            <person name="Six C."/>
            <person name="Ratin M."/>
            <person name="Garczarek L."/>
            <person name="Vaulot D."/>
            <person name="Probert I."/>
            <person name="Calteau A."/>
            <person name="Gourvil P."/>
            <person name="Marie D."/>
            <person name="Grebert T."/>
            <person name="Bouchier C."/>
            <person name="Le Panse S."/>
            <person name="Gachenot M."/>
            <person name="Rodriguez F."/>
            <person name="Garrido J.L."/>
        </authorList>
    </citation>
    <scope>NUCLEOTIDE SEQUENCE [LARGE SCALE GENOMIC DNA]</scope>
    <source>
        <strain evidence="1 2">RCC1774</strain>
    </source>
</reference>
<dbReference type="AlphaFoldDB" id="A0A2W1JFU4"/>
<accession>A0A2W1JFU4</accession>
<dbReference type="EMBL" id="PQWO01000010">
    <property type="protein sequence ID" value="PZD72510.1"/>
    <property type="molecule type" value="Genomic_DNA"/>
</dbReference>
<evidence type="ECO:0000313" key="2">
    <source>
        <dbReference type="Proteomes" id="UP000248857"/>
    </source>
</evidence>
<keyword evidence="2" id="KW-1185">Reference proteome</keyword>
<comment type="caution">
    <text evidence="1">The sequence shown here is derived from an EMBL/GenBank/DDBJ whole genome shotgun (WGS) entry which is preliminary data.</text>
</comment>
<gene>
    <name evidence="1" type="ORF">C1752_03613</name>
</gene>
<dbReference type="RefSeq" id="WP_110987023.1">
    <property type="nucleotide sequence ID" value="NZ_CAWNWM010000010.1"/>
</dbReference>
<sequence>MQQEPKPDAQEQELELLRQEKMILLGLMAGGYAYFLRQFMIGHHTPTGLSSDLCEQTILDALKRVVSTQERFGYEYLSEIEAALTRMSQAYPLEPYVQQVASPERD</sequence>
<organism evidence="1 2">
    <name type="scientific">Acaryochloris thomasi RCC1774</name>
    <dbReference type="NCBI Taxonomy" id="1764569"/>
    <lineage>
        <taxon>Bacteria</taxon>
        <taxon>Bacillati</taxon>
        <taxon>Cyanobacteriota</taxon>
        <taxon>Cyanophyceae</taxon>
        <taxon>Acaryochloridales</taxon>
        <taxon>Acaryochloridaceae</taxon>
        <taxon>Acaryochloris</taxon>
        <taxon>Acaryochloris thomasi</taxon>
    </lineage>
</organism>
<name>A0A2W1JFU4_9CYAN</name>